<accession>A0A0A9A4X1</accession>
<proteinExistence type="predicted"/>
<organism evidence="3">
    <name type="scientific">Arundo donax</name>
    <name type="common">Giant reed</name>
    <name type="synonym">Donax arundinaceus</name>
    <dbReference type="NCBI Taxonomy" id="35708"/>
    <lineage>
        <taxon>Eukaryota</taxon>
        <taxon>Viridiplantae</taxon>
        <taxon>Streptophyta</taxon>
        <taxon>Embryophyta</taxon>
        <taxon>Tracheophyta</taxon>
        <taxon>Spermatophyta</taxon>
        <taxon>Magnoliopsida</taxon>
        <taxon>Liliopsida</taxon>
        <taxon>Poales</taxon>
        <taxon>Poaceae</taxon>
        <taxon>PACMAD clade</taxon>
        <taxon>Arundinoideae</taxon>
        <taxon>Arundineae</taxon>
        <taxon>Arundo</taxon>
    </lineage>
</organism>
<feature type="region of interest" description="Disordered" evidence="1">
    <location>
        <begin position="60"/>
        <end position="92"/>
    </location>
</feature>
<reference evidence="3" key="1">
    <citation type="submission" date="2014-09" db="EMBL/GenBank/DDBJ databases">
        <authorList>
            <person name="Magalhaes I.L.F."/>
            <person name="Oliveira U."/>
            <person name="Santos F.R."/>
            <person name="Vidigal T.H.D.A."/>
            <person name="Brescovit A.D."/>
            <person name="Santos A.J."/>
        </authorList>
    </citation>
    <scope>NUCLEOTIDE SEQUENCE</scope>
    <source>
        <tissue evidence="3">Shoot tissue taken approximately 20 cm above the soil surface</tissue>
    </source>
</reference>
<feature type="transmembrane region" description="Helical" evidence="2">
    <location>
        <begin position="182"/>
        <end position="203"/>
    </location>
</feature>
<evidence type="ECO:0000256" key="1">
    <source>
        <dbReference type="SAM" id="MobiDB-lite"/>
    </source>
</evidence>
<name>A0A0A9A4X1_ARUDO</name>
<protein>
    <submittedName>
        <fullName evidence="3">Uncharacterized protein</fullName>
    </submittedName>
</protein>
<reference evidence="3" key="2">
    <citation type="journal article" date="2015" name="Data Brief">
        <title>Shoot transcriptome of the giant reed, Arundo donax.</title>
        <authorList>
            <person name="Barrero R.A."/>
            <person name="Guerrero F.D."/>
            <person name="Moolhuijzen P."/>
            <person name="Goolsby J.A."/>
            <person name="Tidwell J."/>
            <person name="Bellgard S.E."/>
            <person name="Bellgard M.I."/>
        </authorList>
    </citation>
    <scope>NUCLEOTIDE SEQUENCE</scope>
    <source>
        <tissue evidence="3">Shoot tissue taken approximately 20 cm above the soil surface</tissue>
    </source>
</reference>
<keyword evidence="2" id="KW-1133">Transmembrane helix</keyword>
<sequence>MPPLACPATVAAAAPDNEARLMTPPAHAPMRKPGGATINSCSHAQICLCHRRWRLPSGGAPVLPPEEEGRQTSALSNARRSQRPRSSRAVAAGTPCRVARSCCRRRRRAATGAPTTTSRRHSPAAQIPLFRPESTEESPAAAFHAVPRTSGGKLGRRWLGFGSARTAPWSDTSGFGWQKPRAFFFCVPGIFGAIVARLTAMLLPADGELLVCIGVEWCLVAKFFLTVVLVYSIVEF</sequence>
<keyword evidence="2" id="KW-0472">Membrane</keyword>
<feature type="transmembrane region" description="Helical" evidence="2">
    <location>
        <begin position="209"/>
        <end position="234"/>
    </location>
</feature>
<evidence type="ECO:0000313" key="3">
    <source>
        <dbReference type="EMBL" id="JAD46116.1"/>
    </source>
</evidence>
<keyword evidence="2" id="KW-0812">Transmembrane</keyword>
<dbReference type="EMBL" id="GBRH01251779">
    <property type="protein sequence ID" value="JAD46116.1"/>
    <property type="molecule type" value="Transcribed_RNA"/>
</dbReference>
<evidence type="ECO:0000256" key="2">
    <source>
        <dbReference type="SAM" id="Phobius"/>
    </source>
</evidence>
<dbReference type="AlphaFoldDB" id="A0A0A9A4X1"/>